<evidence type="ECO:0000256" key="2">
    <source>
        <dbReference type="ARBA" id="ARBA00022801"/>
    </source>
</evidence>
<feature type="domain" description="Acyl-CoA thioesterase-like N-terminal HotDog" evidence="3">
    <location>
        <begin position="36"/>
        <end position="108"/>
    </location>
</feature>
<protein>
    <recommendedName>
        <fullName evidence="7">Acyl-CoA thioesterase II</fullName>
    </recommendedName>
</protein>
<dbReference type="Proteomes" id="UP000620104">
    <property type="component" value="Unassembled WGS sequence"/>
</dbReference>
<dbReference type="InterPro" id="IPR049450">
    <property type="entry name" value="ACOT8-like_C"/>
</dbReference>
<dbReference type="SUPFAM" id="SSF54637">
    <property type="entry name" value="Thioesterase/thiol ester dehydrase-isomerase"/>
    <property type="match status" value="2"/>
</dbReference>
<evidence type="ECO:0000313" key="6">
    <source>
        <dbReference type="Proteomes" id="UP000620104"/>
    </source>
</evidence>
<dbReference type="Pfam" id="PF13622">
    <property type="entry name" value="4HBT_3"/>
    <property type="match status" value="1"/>
</dbReference>
<sequence length="345" mass="38467">MSASDRAPTLKDFVRVVPIGENVFESVYCCEKMGNVSDIGYGGCLISLCVSAAFAAIPQDTADRIYDIYSVLGTFLGPTSIKSKLTFTVEDVRTTKSFATRKVEAWQELPSPEGAKSSKRRTMILLADFHVRERPEVTLSGMDYSIPPLAADSLSRSPDTLQNQRAQMAAMHPSRILKVFDHVFPLFDRYLDLRPVEDSMGTQKALGLNSSNKTTQDHLPLQQRTNSHWFRIKDVEGGKGKLQTRSENAAAVAFVMDSALAFLPLTFTHRFFDAVQAVSTLEFSLRFFDVPNVNDWVLHEQHTENGGAGRTFSTGRLWNREGKCVASMSQQSIMRARAQKENAKL</sequence>
<gene>
    <name evidence="5" type="ORF">NliqN6_0609</name>
</gene>
<comment type="similarity">
    <text evidence="1">Belongs to the C/M/P thioester hydrolase family.</text>
</comment>
<name>A0A8H3YDE0_9TREE</name>
<dbReference type="GO" id="GO:0009062">
    <property type="term" value="P:fatty acid catabolic process"/>
    <property type="evidence" value="ECO:0007669"/>
    <property type="project" value="TreeGrafter"/>
</dbReference>
<accession>A0A8H3YDE0</accession>
<comment type="caution">
    <text evidence="5">The sequence shown here is derived from an EMBL/GenBank/DDBJ whole genome shotgun (WGS) entry which is preliminary data.</text>
</comment>
<dbReference type="GO" id="GO:0047617">
    <property type="term" value="F:fatty acyl-CoA hydrolase activity"/>
    <property type="evidence" value="ECO:0007669"/>
    <property type="project" value="InterPro"/>
</dbReference>
<organism evidence="5 6">
    <name type="scientific">Naganishia liquefaciens</name>
    <dbReference type="NCBI Taxonomy" id="104408"/>
    <lineage>
        <taxon>Eukaryota</taxon>
        <taxon>Fungi</taxon>
        <taxon>Dikarya</taxon>
        <taxon>Basidiomycota</taxon>
        <taxon>Agaricomycotina</taxon>
        <taxon>Tremellomycetes</taxon>
        <taxon>Filobasidiales</taxon>
        <taxon>Filobasidiaceae</taxon>
        <taxon>Naganishia</taxon>
    </lineage>
</organism>
<dbReference type="Gene3D" id="2.40.160.210">
    <property type="entry name" value="Acyl-CoA thioesterase, double hotdog domain"/>
    <property type="match status" value="1"/>
</dbReference>
<dbReference type="CDD" id="cd03444">
    <property type="entry name" value="Thioesterase_II_repeat1"/>
    <property type="match status" value="1"/>
</dbReference>
<dbReference type="GO" id="GO:0006637">
    <property type="term" value="P:acyl-CoA metabolic process"/>
    <property type="evidence" value="ECO:0007669"/>
    <property type="project" value="InterPro"/>
</dbReference>
<dbReference type="InterPro" id="IPR003703">
    <property type="entry name" value="Acyl_CoA_thio"/>
</dbReference>
<evidence type="ECO:0000259" key="3">
    <source>
        <dbReference type="Pfam" id="PF13622"/>
    </source>
</evidence>
<keyword evidence="6" id="KW-1185">Reference proteome</keyword>
<evidence type="ECO:0000259" key="4">
    <source>
        <dbReference type="Pfam" id="PF20789"/>
    </source>
</evidence>
<dbReference type="OrthoDB" id="68328at2759"/>
<dbReference type="AlphaFoldDB" id="A0A8H3YDE0"/>
<keyword evidence="2" id="KW-0378">Hydrolase</keyword>
<reference evidence="5" key="1">
    <citation type="submission" date="2020-07" db="EMBL/GenBank/DDBJ databases">
        <title>Draft Genome Sequence of a Deep-Sea Yeast, Naganishia (Cryptococcus) liquefaciens strain N6.</title>
        <authorList>
            <person name="Han Y.W."/>
            <person name="Kajitani R."/>
            <person name="Morimoto H."/>
            <person name="Parhat M."/>
            <person name="Tsubouchi H."/>
            <person name="Bakenova O."/>
            <person name="Ogata M."/>
            <person name="Argunhan B."/>
            <person name="Aoki R."/>
            <person name="Kajiwara S."/>
            <person name="Itoh T."/>
            <person name="Iwasaki H."/>
        </authorList>
    </citation>
    <scope>NUCLEOTIDE SEQUENCE</scope>
    <source>
        <strain evidence="5">N6</strain>
    </source>
</reference>
<dbReference type="GO" id="GO:0005782">
    <property type="term" value="C:peroxisomal matrix"/>
    <property type="evidence" value="ECO:0007669"/>
    <property type="project" value="UniProtKB-SubCell"/>
</dbReference>
<dbReference type="InterPro" id="IPR049449">
    <property type="entry name" value="TesB_ACOT8-like_N"/>
</dbReference>
<dbReference type="InterPro" id="IPR042171">
    <property type="entry name" value="Acyl-CoA_hotdog"/>
</dbReference>
<dbReference type="InterPro" id="IPR029069">
    <property type="entry name" value="HotDog_dom_sf"/>
</dbReference>
<dbReference type="PANTHER" id="PTHR11066">
    <property type="entry name" value="ACYL-COA THIOESTERASE"/>
    <property type="match status" value="1"/>
</dbReference>
<feature type="domain" description="Acyl-CoA thioesterase-like C-terminal" evidence="4">
    <location>
        <begin position="220"/>
        <end position="334"/>
    </location>
</feature>
<evidence type="ECO:0000256" key="1">
    <source>
        <dbReference type="ARBA" id="ARBA00006538"/>
    </source>
</evidence>
<dbReference type="EMBL" id="BLZA01000007">
    <property type="protein sequence ID" value="GHJ84207.1"/>
    <property type="molecule type" value="Genomic_DNA"/>
</dbReference>
<evidence type="ECO:0008006" key="7">
    <source>
        <dbReference type="Google" id="ProtNLM"/>
    </source>
</evidence>
<dbReference type="PANTHER" id="PTHR11066:SF35">
    <property type="entry name" value="ACYL-COA THIOESTERASE II"/>
    <property type="match status" value="1"/>
</dbReference>
<proteinExistence type="inferred from homology"/>
<evidence type="ECO:0000313" key="5">
    <source>
        <dbReference type="EMBL" id="GHJ84207.1"/>
    </source>
</evidence>
<dbReference type="Pfam" id="PF20789">
    <property type="entry name" value="4HBT_3C"/>
    <property type="match status" value="1"/>
</dbReference>